<protein>
    <submittedName>
        <fullName evidence="1">Uncharacterized protein</fullName>
    </submittedName>
</protein>
<reference evidence="1 2" key="1">
    <citation type="submission" date="2019-05" db="EMBL/GenBank/DDBJ databases">
        <title>Another draft genome of Portunus trituberculatus and its Hox gene families provides insights of decapod evolution.</title>
        <authorList>
            <person name="Jeong J.-H."/>
            <person name="Song I."/>
            <person name="Kim S."/>
            <person name="Choi T."/>
            <person name="Kim D."/>
            <person name="Ryu S."/>
            <person name="Kim W."/>
        </authorList>
    </citation>
    <scope>NUCLEOTIDE SEQUENCE [LARGE SCALE GENOMIC DNA]</scope>
    <source>
        <tissue evidence="1">Muscle</tissue>
    </source>
</reference>
<evidence type="ECO:0000313" key="2">
    <source>
        <dbReference type="Proteomes" id="UP000324222"/>
    </source>
</evidence>
<sequence>MGGSVFSNRTYELHSDRVFYHEKFKTPTQVRTVTLYNLYRD</sequence>
<proteinExistence type="predicted"/>
<organism evidence="1 2">
    <name type="scientific">Portunus trituberculatus</name>
    <name type="common">Swimming crab</name>
    <name type="synonym">Neptunus trituberculatus</name>
    <dbReference type="NCBI Taxonomy" id="210409"/>
    <lineage>
        <taxon>Eukaryota</taxon>
        <taxon>Metazoa</taxon>
        <taxon>Ecdysozoa</taxon>
        <taxon>Arthropoda</taxon>
        <taxon>Crustacea</taxon>
        <taxon>Multicrustacea</taxon>
        <taxon>Malacostraca</taxon>
        <taxon>Eumalacostraca</taxon>
        <taxon>Eucarida</taxon>
        <taxon>Decapoda</taxon>
        <taxon>Pleocyemata</taxon>
        <taxon>Brachyura</taxon>
        <taxon>Eubrachyura</taxon>
        <taxon>Portunoidea</taxon>
        <taxon>Portunidae</taxon>
        <taxon>Portuninae</taxon>
        <taxon>Portunus</taxon>
    </lineage>
</organism>
<evidence type="ECO:0000313" key="1">
    <source>
        <dbReference type="EMBL" id="MPC85165.1"/>
    </source>
</evidence>
<keyword evidence="2" id="KW-1185">Reference proteome</keyword>
<dbReference type="AlphaFoldDB" id="A0A5B7IRU4"/>
<dbReference type="EMBL" id="VSRR010067538">
    <property type="protein sequence ID" value="MPC85165.1"/>
    <property type="molecule type" value="Genomic_DNA"/>
</dbReference>
<comment type="caution">
    <text evidence="1">The sequence shown here is derived from an EMBL/GenBank/DDBJ whole genome shotgun (WGS) entry which is preliminary data.</text>
</comment>
<gene>
    <name evidence="1" type="ORF">E2C01_079928</name>
</gene>
<name>A0A5B7IRU4_PORTR</name>
<dbReference type="Proteomes" id="UP000324222">
    <property type="component" value="Unassembled WGS sequence"/>
</dbReference>
<accession>A0A5B7IRU4</accession>